<organism evidence="2 3">
    <name type="scientific">Cellulomonas soli</name>
    <dbReference type="NCBI Taxonomy" id="931535"/>
    <lineage>
        <taxon>Bacteria</taxon>
        <taxon>Bacillati</taxon>
        <taxon>Actinomycetota</taxon>
        <taxon>Actinomycetes</taxon>
        <taxon>Micrococcales</taxon>
        <taxon>Cellulomonadaceae</taxon>
        <taxon>Cellulomonas</taxon>
    </lineage>
</organism>
<dbReference type="EMBL" id="BKAL01000016">
    <property type="protein sequence ID" value="GEP70883.1"/>
    <property type="molecule type" value="Genomic_DNA"/>
</dbReference>
<protein>
    <recommendedName>
        <fullName evidence="4">HTH luxR-type domain-containing protein</fullName>
    </recommendedName>
</protein>
<reference evidence="2 3" key="1">
    <citation type="submission" date="2019-07" db="EMBL/GenBank/DDBJ databases">
        <title>Whole genome shotgun sequence of Cellulomonas soli NBRC 109434.</title>
        <authorList>
            <person name="Hosoyama A."/>
            <person name="Uohara A."/>
            <person name="Ohji S."/>
            <person name="Ichikawa N."/>
        </authorList>
    </citation>
    <scope>NUCLEOTIDE SEQUENCE [LARGE SCALE GENOMIC DNA]</scope>
    <source>
        <strain evidence="2 3">NBRC 109434</strain>
    </source>
</reference>
<evidence type="ECO:0000313" key="3">
    <source>
        <dbReference type="Proteomes" id="UP000321798"/>
    </source>
</evidence>
<feature type="compositionally biased region" description="Basic and acidic residues" evidence="1">
    <location>
        <begin position="1"/>
        <end position="17"/>
    </location>
</feature>
<evidence type="ECO:0000256" key="1">
    <source>
        <dbReference type="SAM" id="MobiDB-lite"/>
    </source>
</evidence>
<evidence type="ECO:0008006" key="4">
    <source>
        <dbReference type="Google" id="ProtNLM"/>
    </source>
</evidence>
<dbReference type="GO" id="GO:0003677">
    <property type="term" value="F:DNA binding"/>
    <property type="evidence" value="ECO:0007669"/>
    <property type="project" value="InterPro"/>
</dbReference>
<proteinExistence type="predicted"/>
<dbReference type="InterPro" id="IPR016032">
    <property type="entry name" value="Sig_transdc_resp-reg_C-effctor"/>
</dbReference>
<dbReference type="AlphaFoldDB" id="A0A512PI77"/>
<gene>
    <name evidence="2" type="ORF">CSO01_35980</name>
</gene>
<dbReference type="SUPFAM" id="SSF46894">
    <property type="entry name" value="C-terminal effector domain of the bipartite response regulators"/>
    <property type="match status" value="1"/>
</dbReference>
<name>A0A512PI77_9CELL</name>
<evidence type="ECO:0000313" key="2">
    <source>
        <dbReference type="EMBL" id="GEP70883.1"/>
    </source>
</evidence>
<keyword evidence="3" id="KW-1185">Reference proteome</keyword>
<comment type="caution">
    <text evidence="2">The sequence shown here is derived from an EMBL/GenBank/DDBJ whole genome shotgun (WGS) entry which is preliminary data.</text>
</comment>
<dbReference type="GO" id="GO:0006355">
    <property type="term" value="P:regulation of DNA-templated transcription"/>
    <property type="evidence" value="ECO:0007669"/>
    <property type="project" value="InterPro"/>
</dbReference>
<accession>A0A512PI77</accession>
<feature type="region of interest" description="Disordered" evidence="1">
    <location>
        <begin position="1"/>
        <end position="23"/>
    </location>
</feature>
<sequence>MDARVRDTARREQELHCASEVAQEEETPFRNSMPILGVKWQVRSIYCKFGVSTRAEAVAHGRRVGLIAD</sequence>
<dbReference type="Proteomes" id="UP000321798">
    <property type="component" value="Unassembled WGS sequence"/>
</dbReference>